<dbReference type="InterPro" id="IPR020471">
    <property type="entry name" value="AKR"/>
</dbReference>
<dbReference type="InterPro" id="IPR036812">
    <property type="entry name" value="NAD(P)_OxRdtase_dom_sf"/>
</dbReference>
<accession>A0A4D6LVB9</accession>
<dbReference type="InterPro" id="IPR044497">
    <property type="entry name" value="AKR4A/B"/>
</dbReference>
<dbReference type="GO" id="GO:0044550">
    <property type="term" value="P:secondary metabolite biosynthetic process"/>
    <property type="evidence" value="ECO:0007669"/>
    <property type="project" value="UniProtKB-ARBA"/>
</dbReference>
<dbReference type="Pfam" id="PF00248">
    <property type="entry name" value="Aldo_ket_red"/>
    <property type="match status" value="2"/>
</dbReference>
<dbReference type="Gene3D" id="3.20.20.100">
    <property type="entry name" value="NADP-dependent oxidoreductase domain"/>
    <property type="match status" value="2"/>
</dbReference>
<reference evidence="3 4" key="1">
    <citation type="submission" date="2019-04" db="EMBL/GenBank/DDBJ databases">
        <title>An improved genome assembly and genetic linkage map for asparagus bean, Vigna unguiculata ssp. sesquipedialis.</title>
        <authorList>
            <person name="Xia Q."/>
            <person name="Zhang R."/>
            <person name="Dong Y."/>
        </authorList>
    </citation>
    <scope>NUCLEOTIDE SEQUENCE [LARGE SCALE GENOMIC DNA]</scope>
    <source>
        <tissue evidence="3">Leaf</tissue>
    </source>
</reference>
<dbReference type="GO" id="GO:0016616">
    <property type="term" value="F:oxidoreductase activity, acting on the CH-OH group of donors, NAD or NADP as acceptor"/>
    <property type="evidence" value="ECO:0007669"/>
    <property type="project" value="InterPro"/>
</dbReference>
<dbReference type="CDD" id="cd19124">
    <property type="entry name" value="AKR_AKR4A_4B"/>
    <property type="match status" value="1"/>
</dbReference>
<evidence type="ECO:0000313" key="3">
    <source>
        <dbReference type="EMBL" id="QCD92371.1"/>
    </source>
</evidence>
<organism evidence="3 4">
    <name type="scientific">Vigna unguiculata</name>
    <name type="common">Cowpea</name>
    <dbReference type="NCBI Taxonomy" id="3917"/>
    <lineage>
        <taxon>Eukaryota</taxon>
        <taxon>Viridiplantae</taxon>
        <taxon>Streptophyta</taxon>
        <taxon>Embryophyta</taxon>
        <taxon>Tracheophyta</taxon>
        <taxon>Spermatophyta</taxon>
        <taxon>Magnoliopsida</taxon>
        <taxon>eudicotyledons</taxon>
        <taxon>Gunneridae</taxon>
        <taxon>Pentapetalae</taxon>
        <taxon>rosids</taxon>
        <taxon>fabids</taxon>
        <taxon>Fabales</taxon>
        <taxon>Fabaceae</taxon>
        <taxon>Papilionoideae</taxon>
        <taxon>50 kb inversion clade</taxon>
        <taxon>NPAAA clade</taxon>
        <taxon>indigoferoid/millettioid clade</taxon>
        <taxon>Phaseoleae</taxon>
        <taxon>Vigna</taxon>
    </lineage>
</organism>
<gene>
    <name evidence="3" type="ORF">DEO72_LG5g433</name>
</gene>
<dbReference type="EMBL" id="CP039349">
    <property type="protein sequence ID" value="QCD92371.1"/>
    <property type="molecule type" value="Genomic_DNA"/>
</dbReference>
<feature type="domain" description="NADP-dependent oxidoreductase" evidence="2">
    <location>
        <begin position="13"/>
        <end position="85"/>
    </location>
</feature>
<dbReference type="Proteomes" id="UP000501690">
    <property type="component" value="Linkage Group LG5"/>
</dbReference>
<protein>
    <submittedName>
        <fullName evidence="3">Alcohol dehydrogenase</fullName>
    </submittedName>
</protein>
<dbReference type="FunFam" id="3.20.20.100:FF:000014">
    <property type="entry name" value="NAD(P)-linked oxidoreductase superfamily protein"/>
    <property type="match status" value="1"/>
</dbReference>
<dbReference type="AlphaFoldDB" id="A0A4D6LVB9"/>
<dbReference type="PROSITE" id="PS00062">
    <property type="entry name" value="ALDOKETO_REDUCTASE_2"/>
    <property type="match status" value="1"/>
</dbReference>
<dbReference type="InterPro" id="IPR018170">
    <property type="entry name" value="Aldo/ket_reductase_CS"/>
</dbReference>
<sequence length="416" mass="46544">MPVIGKGTSVENVPSNEALASIFVDAIEVGYRHFDTASVYGTEETIGVAIAKAIDEVFITSKPWNTDAHCDLIVPALKTTLKTFQNTSKPAENMEEKRIPEVILNSGKKMPLIGLGTASIPLPPHETFTSILIDAFEVGYRHFDTASMYGSEEPLGKAVEKALELGIVKSRDEVFITSKLWPSDAHPDLVLPALKTSLQKLGLEYVDLYLIHFPVRMKPEAKGPYDILKENVIPSFDMKGVWEAMEECCRLGLAKSIGVSNFGIKKLNQLLENATIPPAVNQVEMNLSWQQAKLREFCKQKGIHVSAWSPLGAYKSDYGTNAVMESPILKEIACARQKTIAQIALRWIYEEGASAIVRSFNKERMKENLELFDWELSEEESQKFRHIPQLRMFSGINFVSENGPYKSLEEFWDGDP</sequence>
<proteinExistence type="predicted"/>
<dbReference type="InterPro" id="IPR023210">
    <property type="entry name" value="NADP_OxRdtase_dom"/>
</dbReference>
<dbReference type="PROSITE" id="PS00063">
    <property type="entry name" value="ALDOKETO_REDUCTASE_3"/>
    <property type="match status" value="1"/>
</dbReference>
<dbReference type="PANTHER" id="PTHR11732">
    <property type="entry name" value="ALDO/KETO REDUCTASE"/>
    <property type="match status" value="1"/>
</dbReference>
<evidence type="ECO:0000256" key="1">
    <source>
        <dbReference type="ARBA" id="ARBA00023002"/>
    </source>
</evidence>
<name>A0A4D6LVB9_VIGUN</name>
<keyword evidence="4" id="KW-1185">Reference proteome</keyword>
<evidence type="ECO:0000259" key="2">
    <source>
        <dbReference type="Pfam" id="PF00248"/>
    </source>
</evidence>
<evidence type="ECO:0000313" key="4">
    <source>
        <dbReference type="Proteomes" id="UP000501690"/>
    </source>
</evidence>
<keyword evidence="1" id="KW-0560">Oxidoreductase</keyword>
<dbReference type="PROSITE" id="PS00798">
    <property type="entry name" value="ALDOKETO_REDUCTASE_1"/>
    <property type="match status" value="2"/>
</dbReference>
<dbReference type="PRINTS" id="PR00069">
    <property type="entry name" value="ALDKETRDTASE"/>
</dbReference>
<dbReference type="SUPFAM" id="SSF51430">
    <property type="entry name" value="NAD(P)-linked oxidoreductase"/>
    <property type="match status" value="2"/>
</dbReference>
<feature type="domain" description="NADP-dependent oxidoreductase" evidence="2">
    <location>
        <begin position="113"/>
        <end position="385"/>
    </location>
</feature>